<dbReference type="PROSITE" id="PS50110">
    <property type="entry name" value="RESPONSE_REGULATORY"/>
    <property type="match status" value="1"/>
</dbReference>
<sequence length="435" mass="48227">MSSNPAIAQPDSAPGPAILCVDDEPNILSALRRLFRSQGYRVHTAESARAGLELLEREPVDLVISDMRMPEMNGADFLEIVRARWPATLRLLLTGYADVQSILGAINRGEIYRYITKPWDDSDILLVVRHALERVALEKDKARLEALTLAQNESLRELNATLEQKVEQRTGEVMAANERLKNNFLTSIKIFSSLIEMRGGALVGHSRRVAELARLIASRMGLPAREVQDLFIAGLLHEIGKIGFSDDLLRMPVSLLKGDYLGQYRKYPLLGEQLLMPLDELHEVARIIRSHKERFDGEGFPDALAGFDIPLGARILAVASDFYSLQVGMLTQASVDGEHAAELVAASRGKRYDPAVVEAFYGIRIGKPIAEKVAELSLPVAKLAPGMRMSRDLVTRDGALLLSADHVLSTRLIAQIADFEHRSGETFVLHVRQEK</sequence>
<dbReference type="SMART" id="SM00448">
    <property type="entry name" value="REC"/>
    <property type="match status" value="1"/>
</dbReference>
<dbReference type="InterPro" id="IPR011006">
    <property type="entry name" value="CheY-like_superfamily"/>
</dbReference>
<feature type="domain" description="HD-GYP" evidence="5">
    <location>
        <begin position="180"/>
        <end position="375"/>
    </location>
</feature>
<dbReference type="PROSITE" id="PS51831">
    <property type="entry name" value="HD"/>
    <property type="match status" value="1"/>
</dbReference>
<dbReference type="PANTHER" id="PTHR45228">
    <property type="entry name" value="CYCLIC DI-GMP PHOSPHODIESTERASE TM_0186-RELATED"/>
    <property type="match status" value="1"/>
</dbReference>
<dbReference type="Pfam" id="PF13487">
    <property type="entry name" value="HD_5"/>
    <property type="match status" value="1"/>
</dbReference>
<comment type="caution">
    <text evidence="6">The sequence shown here is derived from an EMBL/GenBank/DDBJ whole genome shotgun (WGS) entry which is preliminary data.</text>
</comment>
<dbReference type="Gene3D" id="3.40.50.2300">
    <property type="match status" value="1"/>
</dbReference>
<evidence type="ECO:0000313" key="7">
    <source>
        <dbReference type="Proteomes" id="UP001198701"/>
    </source>
</evidence>
<dbReference type="CDD" id="cd17569">
    <property type="entry name" value="REC_HupR-like"/>
    <property type="match status" value="1"/>
</dbReference>
<dbReference type="SMART" id="SM00471">
    <property type="entry name" value="HDc"/>
    <property type="match status" value="1"/>
</dbReference>
<dbReference type="SUPFAM" id="SSF52172">
    <property type="entry name" value="CheY-like"/>
    <property type="match status" value="1"/>
</dbReference>
<feature type="coiled-coil region" evidence="2">
    <location>
        <begin position="152"/>
        <end position="179"/>
    </location>
</feature>
<evidence type="ECO:0000313" key="6">
    <source>
        <dbReference type="EMBL" id="MCC6071992.1"/>
    </source>
</evidence>
<feature type="domain" description="Response regulatory" evidence="3">
    <location>
        <begin position="17"/>
        <end position="132"/>
    </location>
</feature>
<name>A0ABS8ITP2_9BURK</name>
<dbReference type="InterPro" id="IPR001789">
    <property type="entry name" value="Sig_transdc_resp-reg_receiver"/>
</dbReference>
<accession>A0ABS8ITP2</accession>
<evidence type="ECO:0000259" key="4">
    <source>
        <dbReference type="PROSITE" id="PS51831"/>
    </source>
</evidence>
<dbReference type="Pfam" id="PF00072">
    <property type="entry name" value="Response_reg"/>
    <property type="match status" value="1"/>
</dbReference>
<evidence type="ECO:0000259" key="3">
    <source>
        <dbReference type="PROSITE" id="PS50110"/>
    </source>
</evidence>
<dbReference type="PROSITE" id="PS51832">
    <property type="entry name" value="HD_GYP"/>
    <property type="match status" value="1"/>
</dbReference>
<dbReference type="InterPro" id="IPR006674">
    <property type="entry name" value="HD_domain"/>
</dbReference>
<dbReference type="Proteomes" id="UP001198701">
    <property type="component" value="Unassembled WGS sequence"/>
</dbReference>
<keyword evidence="1" id="KW-0597">Phosphoprotein</keyword>
<feature type="domain" description="HD" evidence="4">
    <location>
        <begin position="202"/>
        <end position="325"/>
    </location>
</feature>
<protein>
    <submittedName>
        <fullName evidence="6">Response regulator</fullName>
    </submittedName>
</protein>
<keyword evidence="2" id="KW-0175">Coiled coil</keyword>
<gene>
    <name evidence="6" type="ORF">LMJ30_13625</name>
</gene>
<reference evidence="6 7" key="1">
    <citation type="submission" date="2021-11" db="EMBL/GenBank/DDBJ databases">
        <authorList>
            <person name="Huq M.A."/>
        </authorList>
    </citation>
    <scope>NUCLEOTIDE SEQUENCE [LARGE SCALE GENOMIC DNA]</scope>
    <source>
        <strain evidence="6 7">MAHUQ-52</strain>
    </source>
</reference>
<dbReference type="InterPro" id="IPR003607">
    <property type="entry name" value="HD/PDEase_dom"/>
</dbReference>
<feature type="modified residue" description="4-aspartylphosphate" evidence="1">
    <location>
        <position position="66"/>
    </location>
</feature>
<evidence type="ECO:0000256" key="1">
    <source>
        <dbReference type="PROSITE-ProRule" id="PRU00169"/>
    </source>
</evidence>
<dbReference type="CDD" id="cd00077">
    <property type="entry name" value="HDc"/>
    <property type="match status" value="1"/>
</dbReference>
<dbReference type="InterPro" id="IPR037522">
    <property type="entry name" value="HD_GYP_dom"/>
</dbReference>
<keyword evidence="7" id="KW-1185">Reference proteome</keyword>
<organism evidence="6 7">
    <name type="scientific">Massilia agrisoli</name>
    <dbReference type="NCBI Taxonomy" id="2892444"/>
    <lineage>
        <taxon>Bacteria</taxon>
        <taxon>Pseudomonadati</taxon>
        <taxon>Pseudomonadota</taxon>
        <taxon>Betaproteobacteria</taxon>
        <taxon>Burkholderiales</taxon>
        <taxon>Oxalobacteraceae</taxon>
        <taxon>Telluria group</taxon>
        <taxon>Massilia</taxon>
    </lineage>
</organism>
<dbReference type="Gene3D" id="1.10.3210.10">
    <property type="entry name" value="Hypothetical protein af1432"/>
    <property type="match status" value="1"/>
</dbReference>
<dbReference type="PANTHER" id="PTHR45228:SF8">
    <property type="entry name" value="TWO-COMPONENT RESPONSE REGULATOR-RELATED"/>
    <property type="match status" value="1"/>
</dbReference>
<dbReference type="SUPFAM" id="SSF109604">
    <property type="entry name" value="HD-domain/PDEase-like"/>
    <property type="match status" value="1"/>
</dbReference>
<evidence type="ECO:0000259" key="5">
    <source>
        <dbReference type="PROSITE" id="PS51832"/>
    </source>
</evidence>
<dbReference type="InterPro" id="IPR052020">
    <property type="entry name" value="Cyclic_di-GMP/3'3'-cGAMP_PDE"/>
</dbReference>
<dbReference type="RefSeq" id="WP_229432860.1">
    <property type="nucleotide sequence ID" value="NZ_JAJHPV010000013.1"/>
</dbReference>
<evidence type="ECO:0000256" key="2">
    <source>
        <dbReference type="SAM" id="Coils"/>
    </source>
</evidence>
<proteinExistence type="predicted"/>
<dbReference type="EMBL" id="JAJHPV010000013">
    <property type="protein sequence ID" value="MCC6071992.1"/>
    <property type="molecule type" value="Genomic_DNA"/>
</dbReference>